<keyword evidence="2" id="KW-1185">Reference proteome</keyword>
<accession>A0ACC0ZJK2</accession>
<name>A0ACC0ZJK2_9ROSI</name>
<evidence type="ECO:0000313" key="2">
    <source>
        <dbReference type="Proteomes" id="UP001163603"/>
    </source>
</evidence>
<gene>
    <name evidence="1" type="ORF">Pint_02691</name>
</gene>
<proteinExistence type="predicted"/>
<dbReference type="EMBL" id="CM047736">
    <property type="protein sequence ID" value="KAJ0052039.1"/>
    <property type="molecule type" value="Genomic_DNA"/>
</dbReference>
<reference evidence="2" key="1">
    <citation type="journal article" date="2023" name="G3 (Bethesda)">
        <title>Genome assembly and association tests identify interacting loci associated with vigor, precocity, and sex in interspecific pistachio rootstocks.</title>
        <authorList>
            <person name="Palmer W."/>
            <person name="Jacygrad E."/>
            <person name="Sagayaradj S."/>
            <person name="Cavanaugh K."/>
            <person name="Han R."/>
            <person name="Bertier L."/>
            <person name="Beede B."/>
            <person name="Kafkas S."/>
            <person name="Golino D."/>
            <person name="Preece J."/>
            <person name="Michelmore R."/>
        </authorList>
    </citation>
    <scope>NUCLEOTIDE SEQUENCE [LARGE SCALE GENOMIC DNA]</scope>
</reference>
<protein>
    <submittedName>
        <fullName evidence="1">Uncharacterized protein</fullName>
    </submittedName>
</protein>
<sequence>MNDEALHLATEVMVMALVISVVLLFLGIGVLIFIHICVVGRTFRRGFGNGGNVDRGSNGSMSMSRDDIEKLPCFDYIAKSKGSSPVDCAVCLDNFKKGDKCRLLPLCNHSFHAQCVDAWLLKNPNCPICRSMADSRRFGEESSRFSDISIELIRERPPTESSQRSEIRIEMEENNQRPTESSDENEDRNHGGVDESRENLVGTTHGDHQLGSNVAIV</sequence>
<evidence type="ECO:0000313" key="1">
    <source>
        <dbReference type="EMBL" id="KAJ0052039.1"/>
    </source>
</evidence>
<comment type="caution">
    <text evidence="1">The sequence shown here is derived from an EMBL/GenBank/DDBJ whole genome shotgun (WGS) entry which is preliminary data.</text>
</comment>
<organism evidence="1 2">
    <name type="scientific">Pistacia integerrima</name>
    <dbReference type="NCBI Taxonomy" id="434235"/>
    <lineage>
        <taxon>Eukaryota</taxon>
        <taxon>Viridiplantae</taxon>
        <taxon>Streptophyta</taxon>
        <taxon>Embryophyta</taxon>
        <taxon>Tracheophyta</taxon>
        <taxon>Spermatophyta</taxon>
        <taxon>Magnoliopsida</taxon>
        <taxon>eudicotyledons</taxon>
        <taxon>Gunneridae</taxon>
        <taxon>Pentapetalae</taxon>
        <taxon>rosids</taxon>
        <taxon>malvids</taxon>
        <taxon>Sapindales</taxon>
        <taxon>Anacardiaceae</taxon>
        <taxon>Pistacia</taxon>
    </lineage>
</organism>
<dbReference type="Proteomes" id="UP001163603">
    <property type="component" value="Chromosome 1"/>
</dbReference>